<gene>
    <name evidence="1" type="ORF">SY89_02967</name>
</gene>
<dbReference type="RefSeq" id="WP_054584527.1">
    <property type="nucleotide sequence ID" value="NZ_LGUC01000001.1"/>
</dbReference>
<protein>
    <submittedName>
        <fullName evidence="1">Uncharacterized protein</fullName>
    </submittedName>
</protein>
<name>A0A0N8I0G0_9EURY</name>
<keyword evidence="2" id="KW-1185">Reference proteome</keyword>
<dbReference type="Pfam" id="PF26484">
    <property type="entry name" value="WNWW"/>
    <property type="match status" value="1"/>
</dbReference>
<sequence>MTDEPAAEGALDPEALVSALARFDGTEPERRTVARQAVDLADSGRYRRDSGRHLSVDLIVAELADAPDGSPADRWNWWIGVLSLAYGGYEAFSVGRYPGSEA</sequence>
<dbReference type="AlphaFoldDB" id="A0A0N8I0G0"/>
<reference evidence="2" key="1">
    <citation type="submission" date="2013-11" db="EMBL/GenBank/DDBJ databases">
        <authorList>
            <person name="Hoang H.T."/>
            <person name="Killian M.L."/>
            <person name="Madson D.M."/>
            <person name="Arruda P.H.E."/>
            <person name="Sun D."/>
            <person name="Schwartz K.J."/>
            <person name="Yoon K."/>
        </authorList>
    </citation>
    <scope>NUCLEOTIDE SEQUENCE [LARGE SCALE GENOMIC DNA]</scope>
    <source>
        <strain evidence="2">CDK2</strain>
    </source>
</reference>
<evidence type="ECO:0000313" key="1">
    <source>
        <dbReference type="EMBL" id="KPN32203.1"/>
    </source>
</evidence>
<comment type="caution">
    <text evidence="1">The sequence shown here is derived from an EMBL/GenBank/DDBJ whole genome shotgun (WGS) entry which is preliminary data.</text>
</comment>
<proteinExistence type="predicted"/>
<dbReference type="PATRIC" id="fig|699431.3.peg.3027"/>
<evidence type="ECO:0000313" key="2">
    <source>
        <dbReference type="Proteomes" id="UP000050535"/>
    </source>
</evidence>
<accession>A0A0N8I0G0</accession>
<dbReference type="InterPro" id="IPR058716">
    <property type="entry name" value="WNWW_dom-containing"/>
</dbReference>
<organism evidence="1 2">
    <name type="scientific">Halolamina pelagica</name>
    <dbReference type="NCBI Taxonomy" id="699431"/>
    <lineage>
        <taxon>Archaea</taxon>
        <taxon>Methanobacteriati</taxon>
        <taxon>Methanobacteriota</taxon>
        <taxon>Stenosarchaea group</taxon>
        <taxon>Halobacteria</taxon>
        <taxon>Halobacteriales</taxon>
        <taxon>Haloferacaceae</taxon>
    </lineage>
</organism>
<dbReference type="OrthoDB" id="197908at2157"/>
<dbReference type="Proteomes" id="UP000050535">
    <property type="component" value="Unassembled WGS sequence"/>
</dbReference>
<dbReference type="EMBL" id="LGUC01000001">
    <property type="protein sequence ID" value="KPN32203.1"/>
    <property type="molecule type" value="Genomic_DNA"/>
</dbReference>